<dbReference type="PANTHER" id="PTHR31302">
    <property type="entry name" value="TRANSMEMBRANE PROTEIN WITH METALLOPHOSPHOESTERASE DOMAIN-RELATED"/>
    <property type="match status" value="1"/>
</dbReference>
<organism evidence="4 5">
    <name type="scientific">Candidatus Egerieicola pullicola</name>
    <dbReference type="NCBI Taxonomy" id="2840775"/>
    <lineage>
        <taxon>Bacteria</taxon>
        <taxon>Bacillati</taxon>
        <taxon>Bacillota</taxon>
        <taxon>Clostridia</taxon>
        <taxon>Eubacteriales</taxon>
        <taxon>Oscillospiraceae</taxon>
        <taxon>Oscillospiraceae incertae sedis</taxon>
        <taxon>Candidatus Egerieicola</taxon>
    </lineage>
</organism>
<keyword evidence="2" id="KW-0378">Hydrolase</keyword>
<reference evidence="4" key="2">
    <citation type="journal article" date="2021" name="PeerJ">
        <title>Extensive microbial diversity within the chicken gut microbiome revealed by metagenomics and culture.</title>
        <authorList>
            <person name="Gilroy R."/>
            <person name="Ravi A."/>
            <person name="Getino M."/>
            <person name="Pursley I."/>
            <person name="Horton D.L."/>
            <person name="Alikhan N.F."/>
            <person name="Baker D."/>
            <person name="Gharbi K."/>
            <person name="Hall N."/>
            <person name="Watson M."/>
            <person name="Adriaenssens E.M."/>
            <person name="Foster-Nyarko E."/>
            <person name="Jarju S."/>
            <person name="Secka A."/>
            <person name="Antonio M."/>
            <person name="Oren A."/>
            <person name="Chaudhuri R.R."/>
            <person name="La Ragione R."/>
            <person name="Hildebrand F."/>
            <person name="Pallen M.J."/>
        </authorList>
    </citation>
    <scope>NUCLEOTIDE SEQUENCE</scope>
    <source>
        <strain evidence="4">CHK184-25365</strain>
    </source>
</reference>
<dbReference type="InterPro" id="IPR029052">
    <property type="entry name" value="Metallo-depent_PP-like"/>
</dbReference>
<gene>
    <name evidence="4" type="ORF">IAB36_06830</name>
</gene>
<reference evidence="4" key="1">
    <citation type="submission" date="2020-10" db="EMBL/GenBank/DDBJ databases">
        <authorList>
            <person name="Gilroy R."/>
        </authorList>
    </citation>
    <scope>NUCLEOTIDE SEQUENCE</scope>
    <source>
        <strain evidence="4">CHK184-25365</strain>
    </source>
</reference>
<dbReference type="Proteomes" id="UP000886749">
    <property type="component" value="Unassembled WGS sequence"/>
</dbReference>
<evidence type="ECO:0000313" key="5">
    <source>
        <dbReference type="Proteomes" id="UP000886749"/>
    </source>
</evidence>
<proteinExistence type="predicted"/>
<sequence>MGLKTKALLLGGLAGAVYWQNAALDRHRLICAHPALPKAFDGFSILHLSDLHFGSESMARRKALSLKFGRPDLIAVTGDLLDRYTPEYLQTAGEWMERACRIAPVYYVPGNHEAKDLKHYPQVRKVLEQAGATLLENLGVLLCRGDQSIGLFGIQDPRFFEGEEDFSKTLRKLARQKPQFSILLSHRPERLVQYAKEAFSLVLSGHAHGGQVRLPGIPGLYAPNQGLFPQYTSGLYRREATQMIVSRGIGNSLHCPRLLDFPEAATIVLRRKP</sequence>
<dbReference type="EMBL" id="DVGY01000153">
    <property type="protein sequence ID" value="HIR41522.1"/>
    <property type="molecule type" value="Genomic_DNA"/>
</dbReference>
<dbReference type="Gene3D" id="3.60.21.10">
    <property type="match status" value="1"/>
</dbReference>
<dbReference type="AlphaFoldDB" id="A0A9D1DCQ0"/>
<evidence type="ECO:0000259" key="3">
    <source>
        <dbReference type="Pfam" id="PF00149"/>
    </source>
</evidence>
<comment type="caution">
    <text evidence="4">The sequence shown here is derived from an EMBL/GenBank/DDBJ whole genome shotgun (WGS) entry which is preliminary data.</text>
</comment>
<dbReference type="GO" id="GO:0008758">
    <property type="term" value="F:UDP-2,3-diacylglucosamine hydrolase activity"/>
    <property type="evidence" value="ECO:0007669"/>
    <property type="project" value="TreeGrafter"/>
</dbReference>
<evidence type="ECO:0000256" key="1">
    <source>
        <dbReference type="ARBA" id="ARBA00022723"/>
    </source>
</evidence>
<name>A0A9D1DCQ0_9FIRM</name>
<accession>A0A9D1DCQ0</accession>
<dbReference type="GO" id="GO:0046872">
    <property type="term" value="F:metal ion binding"/>
    <property type="evidence" value="ECO:0007669"/>
    <property type="project" value="UniProtKB-KW"/>
</dbReference>
<dbReference type="InterPro" id="IPR004843">
    <property type="entry name" value="Calcineurin-like_PHP"/>
</dbReference>
<dbReference type="InterPro" id="IPR051158">
    <property type="entry name" value="Metallophosphoesterase_sf"/>
</dbReference>
<dbReference type="SUPFAM" id="SSF56300">
    <property type="entry name" value="Metallo-dependent phosphatases"/>
    <property type="match status" value="1"/>
</dbReference>
<dbReference type="Pfam" id="PF00149">
    <property type="entry name" value="Metallophos"/>
    <property type="match status" value="1"/>
</dbReference>
<dbReference type="GO" id="GO:0016020">
    <property type="term" value="C:membrane"/>
    <property type="evidence" value="ECO:0007669"/>
    <property type="project" value="GOC"/>
</dbReference>
<keyword evidence="1" id="KW-0479">Metal-binding</keyword>
<evidence type="ECO:0000256" key="2">
    <source>
        <dbReference type="ARBA" id="ARBA00022801"/>
    </source>
</evidence>
<dbReference type="GO" id="GO:0009245">
    <property type="term" value="P:lipid A biosynthetic process"/>
    <property type="evidence" value="ECO:0007669"/>
    <property type="project" value="TreeGrafter"/>
</dbReference>
<dbReference type="PANTHER" id="PTHR31302:SF31">
    <property type="entry name" value="PHOSPHODIESTERASE YAEI"/>
    <property type="match status" value="1"/>
</dbReference>
<feature type="domain" description="Calcineurin-like phosphoesterase" evidence="3">
    <location>
        <begin position="44"/>
        <end position="208"/>
    </location>
</feature>
<protein>
    <submittedName>
        <fullName evidence="4">Metallophosphoesterase</fullName>
    </submittedName>
</protein>
<evidence type="ECO:0000313" key="4">
    <source>
        <dbReference type="EMBL" id="HIR41522.1"/>
    </source>
</evidence>